<dbReference type="PANTHER" id="PTHR43072">
    <property type="entry name" value="N-ACETYLTRANSFERASE"/>
    <property type="match status" value="1"/>
</dbReference>
<accession>A0A0D3JRX6</accession>
<keyword evidence="4" id="KW-1185">Reference proteome</keyword>
<evidence type="ECO:0000259" key="2">
    <source>
        <dbReference type="PROSITE" id="PS51186"/>
    </source>
</evidence>
<dbReference type="Gene3D" id="3.40.630.30">
    <property type="match status" value="1"/>
</dbReference>
<evidence type="ECO:0000313" key="3">
    <source>
        <dbReference type="EnsemblProtists" id="EOD26261"/>
    </source>
</evidence>
<proteinExistence type="predicted"/>
<dbReference type="KEGG" id="ehx:EMIHUDRAFT_236859"/>
<feature type="chain" id="PRO_5044275333" description="N-acetyltransferase domain-containing protein" evidence="1">
    <location>
        <begin position="23"/>
        <end position="246"/>
    </location>
</feature>
<dbReference type="SUPFAM" id="SSF55729">
    <property type="entry name" value="Acyl-CoA N-acyltransferases (Nat)"/>
    <property type="match status" value="1"/>
</dbReference>
<dbReference type="Proteomes" id="UP000013827">
    <property type="component" value="Unassembled WGS sequence"/>
</dbReference>
<name>A0A0D3JRX6_EMIH1</name>
<reference evidence="4" key="1">
    <citation type="journal article" date="2013" name="Nature">
        <title>Pan genome of the phytoplankton Emiliania underpins its global distribution.</title>
        <authorList>
            <person name="Read B.A."/>
            <person name="Kegel J."/>
            <person name="Klute M.J."/>
            <person name="Kuo A."/>
            <person name="Lefebvre S.C."/>
            <person name="Maumus F."/>
            <person name="Mayer C."/>
            <person name="Miller J."/>
            <person name="Monier A."/>
            <person name="Salamov A."/>
            <person name="Young J."/>
            <person name="Aguilar M."/>
            <person name="Claverie J.M."/>
            <person name="Frickenhaus S."/>
            <person name="Gonzalez K."/>
            <person name="Herman E.K."/>
            <person name="Lin Y.C."/>
            <person name="Napier J."/>
            <person name="Ogata H."/>
            <person name="Sarno A.F."/>
            <person name="Shmutz J."/>
            <person name="Schroeder D."/>
            <person name="de Vargas C."/>
            <person name="Verret F."/>
            <person name="von Dassow P."/>
            <person name="Valentin K."/>
            <person name="Van de Peer Y."/>
            <person name="Wheeler G."/>
            <person name="Dacks J.B."/>
            <person name="Delwiche C.F."/>
            <person name="Dyhrman S.T."/>
            <person name="Glockner G."/>
            <person name="John U."/>
            <person name="Richards T."/>
            <person name="Worden A.Z."/>
            <person name="Zhang X."/>
            <person name="Grigoriev I.V."/>
            <person name="Allen A.E."/>
            <person name="Bidle K."/>
            <person name="Borodovsky M."/>
            <person name="Bowler C."/>
            <person name="Brownlee C."/>
            <person name="Cock J.M."/>
            <person name="Elias M."/>
            <person name="Gladyshev V.N."/>
            <person name="Groth M."/>
            <person name="Guda C."/>
            <person name="Hadaegh A."/>
            <person name="Iglesias-Rodriguez M.D."/>
            <person name="Jenkins J."/>
            <person name="Jones B.M."/>
            <person name="Lawson T."/>
            <person name="Leese F."/>
            <person name="Lindquist E."/>
            <person name="Lobanov A."/>
            <person name="Lomsadze A."/>
            <person name="Malik S.B."/>
            <person name="Marsh M.E."/>
            <person name="Mackinder L."/>
            <person name="Mock T."/>
            <person name="Mueller-Roeber B."/>
            <person name="Pagarete A."/>
            <person name="Parker M."/>
            <person name="Probert I."/>
            <person name="Quesneville H."/>
            <person name="Raines C."/>
            <person name="Rensing S.A."/>
            <person name="Riano-Pachon D.M."/>
            <person name="Richier S."/>
            <person name="Rokitta S."/>
            <person name="Shiraiwa Y."/>
            <person name="Soanes D.M."/>
            <person name="van der Giezen M."/>
            <person name="Wahlund T.M."/>
            <person name="Williams B."/>
            <person name="Wilson W."/>
            <person name="Wolfe G."/>
            <person name="Wurch L.L."/>
        </authorList>
    </citation>
    <scope>NUCLEOTIDE SEQUENCE</scope>
</reference>
<keyword evidence="1" id="KW-0732">Signal</keyword>
<dbReference type="RefSeq" id="XP_005778690.1">
    <property type="nucleotide sequence ID" value="XM_005778633.1"/>
</dbReference>
<protein>
    <recommendedName>
        <fullName evidence="2">N-acetyltransferase domain-containing protein</fullName>
    </recommendedName>
</protein>
<dbReference type="EnsemblProtists" id="EOD26261">
    <property type="protein sequence ID" value="EOD26261"/>
    <property type="gene ID" value="EMIHUDRAFT_236859"/>
</dbReference>
<dbReference type="GeneID" id="17271806"/>
<dbReference type="AlphaFoldDB" id="A0A0D3JRX6"/>
<reference evidence="3" key="2">
    <citation type="submission" date="2024-10" db="UniProtKB">
        <authorList>
            <consortium name="EnsemblProtists"/>
        </authorList>
    </citation>
    <scope>IDENTIFICATION</scope>
</reference>
<dbReference type="InterPro" id="IPR016181">
    <property type="entry name" value="Acyl_CoA_acyltransferase"/>
</dbReference>
<dbReference type="GO" id="GO:0016747">
    <property type="term" value="F:acyltransferase activity, transferring groups other than amino-acyl groups"/>
    <property type="evidence" value="ECO:0007669"/>
    <property type="project" value="InterPro"/>
</dbReference>
<dbReference type="PaxDb" id="2903-EOD26261"/>
<sequence>MHFLLAVAASALQGARVEVATADQLRSIGLMRTVVFRPELTSSRQRQLQSRAFVDAMKRKTSVLVALVGERVMGSADLLVEDVGAWGTASYVVNVCVRDEARRQGLGRRLVQSAEQRGVDEGAEAMVLHVDVDNAAARRLYEAMGYVELDAHSSLGAHFTGDDFVGGADGASPPSAPQLLMAKALVAGAALQPQHEAPWLEHDREVAERLLQAQLGGEALSQAEAGALRGALASLILSLASAGRAA</sequence>
<dbReference type="HOGENOM" id="CLU_1130805_0_0_1"/>
<feature type="signal peptide" evidence="1">
    <location>
        <begin position="1"/>
        <end position="22"/>
    </location>
</feature>
<dbReference type="PROSITE" id="PS51186">
    <property type="entry name" value="GNAT"/>
    <property type="match status" value="1"/>
</dbReference>
<evidence type="ECO:0000256" key="1">
    <source>
        <dbReference type="SAM" id="SignalP"/>
    </source>
</evidence>
<dbReference type="InterPro" id="IPR000182">
    <property type="entry name" value="GNAT_dom"/>
</dbReference>
<dbReference type="Pfam" id="PF00583">
    <property type="entry name" value="Acetyltransf_1"/>
    <property type="match status" value="1"/>
</dbReference>
<feature type="domain" description="N-acetyltransferase" evidence="2">
    <location>
        <begin position="15"/>
        <end position="186"/>
    </location>
</feature>
<organism evidence="3 4">
    <name type="scientific">Emiliania huxleyi (strain CCMP1516)</name>
    <dbReference type="NCBI Taxonomy" id="280463"/>
    <lineage>
        <taxon>Eukaryota</taxon>
        <taxon>Haptista</taxon>
        <taxon>Haptophyta</taxon>
        <taxon>Prymnesiophyceae</taxon>
        <taxon>Isochrysidales</taxon>
        <taxon>Noelaerhabdaceae</taxon>
        <taxon>Emiliania</taxon>
    </lineage>
</organism>
<dbReference type="CDD" id="cd04301">
    <property type="entry name" value="NAT_SF"/>
    <property type="match status" value="1"/>
</dbReference>
<evidence type="ECO:0000313" key="4">
    <source>
        <dbReference type="Proteomes" id="UP000013827"/>
    </source>
</evidence>